<accession>G8M2D5</accession>
<dbReference type="HOGENOM" id="CLU_2011262_0_0_9"/>
<gene>
    <name evidence="3" type="ordered locus">Clocl_2739</name>
</gene>
<feature type="coiled-coil region" evidence="1">
    <location>
        <begin position="11"/>
        <end position="89"/>
    </location>
</feature>
<reference evidence="4" key="1">
    <citation type="submission" date="2011-12" db="EMBL/GenBank/DDBJ databases">
        <title>Complete sequence of Clostridium clariflavum DSM 19732.</title>
        <authorList>
            <consortium name="US DOE Joint Genome Institute"/>
            <person name="Lucas S."/>
            <person name="Han J."/>
            <person name="Lapidus A."/>
            <person name="Cheng J.-F."/>
            <person name="Goodwin L."/>
            <person name="Pitluck S."/>
            <person name="Peters L."/>
            <person name="Teshima H."/>
            <person name="Detter J.C."/>
            <person name="Han C."/>
            <person name="Tapia R."/>
            <person name="Land M."/>
            <person name="Hauser L."/>
            <person name="Kyrpides N."/>
            <person name="Ivanova N."/>
            <person name="Pagani I."/>
            <person name="Kitzmiller T."/>
            <person name="Lynd L."/>
            <person name="Izquierdo J."/>
            <person name="Woyke T."/>
        </authorList>
    </citation>
    <scope>NUCLEOTIDE SEQUENCE [LARGE SCALE GENOMIC DNA]</scope>
    <source>
        <strain evidence="4">DSM 19732 / NBRC 101661 / EBR45</strain>
    </source>
</reference>
<name>G8M2D5_ACECE</name>
<dbReference type="OrthoDB" id="9994190at2"/>
<keyword evidence="1" id="KW-0175">Coiled coil</keyword>
<sequence>MNNDDILSKYIEKVDRDQSDLRADMREIEKKTANTLENIERRMDLRLNRIEDLIAKQNDDLNKKIPDSYSKLESKINEANREFKVMNRQFLIFLIGTFLSIAGILAAAFYQIANLIQKLQNMP</sequence>
<keyword evidence="4" id="KW-1185">Reference proteome</keyword>
<evidence type="ECO:0000256" key="1">
    <source>
        <dbReference type="SAM" id="Coils"/>
    </source>
</evidence>
<feature type="transmembrane region" description="Helical" evidence="2">
    <location>
        <begin position="90"/>
        <end position="113"/>
    </location>
</feature>
<keyword evidence="2" id="KW-0472">Membrane</keyword>
<proteinExistence type="predicted"/>
<dbReference type="AlphaFoldDB" id="G8M2D5"/>
<dbReference type="EMBL" id="CP003065">
    <property type="protein sequence ID" value="AEV69294.1"/>
    <property type="molecule type" value="Genomic_DNA"/>
</dbReference>
<keyword evidence="2" id="KW-1133">Transmembrane helix</keyword>
<dbReference type="eggNOG" id="ENOG502ZM1Y">
    <property type="taxonomic scope" value="Bacteria"/>
</dbReference>
<dbReference type="Proteomes" id="UP000005435">
    <property type="component" value="Chromosome"/>
</dbReference>
<evidence type="ECO:0000256" key="2">
    <source>
        <dbReference type="SAM" id="Phobius"/>
    </source>
</evidence>
<evidence type="ECO:0000313" key="3">
    <source>
        <dbReference type="EMBL" id="AEV69294.1"/>
    </source>
</evidence>
<dbReference type="KEGG" id="ccl:Clocl_2739"/>
<keyword evidence="2" id="KW-0812">Transmembrane</keyword>
<evidence type="ECO:0000313" key="4">
    <source>
        <dbReference type="Proteomes" id="UP000005435"/>
    </source>
</evidence>
<protein>
    <submittedName>
        <fullName evidence="3">Uncharacterized protein</fullName>
    </submittedName>
</protein>
<dbReference type="RefSeq" id="WP_014255847.1">
    <property type="nucleotide sequence ID" value="NC_016627.1"/>
</dbReference>
<organism evidence="3 4">
    <name type="scientific">Acetivibrio clariflavus (strain DSM 19732 / NBRC 101661 / EBR45)</name>
    <name type="common">Clostridium clariflavum</name>
    <dbReference type="NCBI Taxonomy" id="720554"/>
    <lineage>
        <taxon>Bacteria</taxon>
        <taxon>Bacillati</taxon>
        <taxon>Bacillota</taxon>
        <taxon>Clostridia</taxon>
        <taxon>Eubacteriales</taxon>
        <taxon>Oscillospiraceae</taxon>
        <taxon>Acetivibrio</taxon>
    </lineage>
</organism>
<reference evidence="3 4" key="2">
    <citation type="journal article" date="2012" name="Stand. Genomic Sci.">
        <title>Complete Genome Sequence of Clostridium clariflavum DSM 19732.</title>
        <authorList>
            <person name="Izquierdo J.A."/>
            <person name="Goodwin L."/>
            <person name="Davenport K.W."/>
            <person name="Teshima H."/>
            <person name="Bruce D."/>
            <person name="Detter C."/>
            <person name="Tapia R."/>
            <person name="Han S."/>
            <person name="Land M."/>
            <person name="Hauser L."/>
            <person name="Jeffries C.D."/>
            <person name="Han J."/>
            <person name="Pitluck S."/>
            <person name="Nolan M."/>
            <person name="Chen A."/>
            <person name="Huntemann M."/>
            <person name="Mavromatis K."/>
            <person name="Mikhailova N."/>
            <person name="Liolios K."/>
            <person name="Woyke T."/>
            <person name="Lynd L.R."/>
        </authorList>
    </citation>
    <scope>NUCLEOTIDE SEQUENCE [LARGE SCALE GENOMIC DNA]</scope>
    <source>
        <strain evidence="4">DSM 19732 / NBRC 101661 / EBR45</strain>
    </source>
</reference>